<dbReference type="PANTHER" id="PTHR12358:SF54">
    <property type="entry name" value="SPHINGOSINE KINASE RELATED PROTEIN"/>
    <property type="match status" value="1"/>
</dbReference>
<evidence type="ECO:0000256" key="3">
    <source>
        <dbReference type="ARBA" id="ARBA00022679"/>
    </source>
</evidence>
<feature type="domain" description="DAGKc" evidence="9">
    <location>
        <begin position="1"/>
        <end position="130"/>
    </location>
</feature>
<dbReference type="InterPro" id="IPR045540">
    <property type="entry name" value="YegS/DAGK_C"/>
</dbReference>
<evidence type="ECO:0000256" key="2">
    <source>
        <dbReference type="ARBA" id="ARBA00005983"/>
    </source>
</evidence>
<dbReference type="Proteomes" id="UP001198374">
    <property type="component" value="Unassembled WGS sequence"/>
</dbReference>
<evidence type="ECO:0000256" key="5">
    <source>
        <dbReference type="ARBA" id="ARBA00022777"/>
    </source>
</evidence>
<dbReference type="SUPFAM" id="SSF111331">
    <property type="entry name" value="NAD kinase/diacylglycerol kinase-like"/>
    <property type="match status" value="1"/>
</dbReference>
<keyword evidence="4" id="KW-0547">Nucleotide-binding</keyword>
<comment type="similarity">
    <text evidence="2">Belongs to the diacylglycerol/lipid kinase family.</text>
</comment>
<evidence type="ECO:0000313" key="11">
    <source>
        <dbReference type="Proteomes" id="UP001198374"/>
    </source>
</evidence>
<dbReference type="InterPro" id="IPR050187">
    <property type="entry name" value="Lipid_Phosphate_FormReg"/>
</dbReference>
<dbReference type="Pfam" id="PF00781">
    <property type="entry name" value="DAGK_cat"/>
    <property type="match status" value="1"/>
</dbReference>
<evidence type="ECO:0000259" key="9">
    <source>
        <dbReference type="PROSITE" id="PS50146"/>
    </source>
</evidence>
<evidence type="ECO:0000256" key="8">
    <source>
        <dbReference type="ARBA" id="ARBA00023264"/>
    </source>
</evidence>
<keyword evidence="7" id="KW-0594">Phospholipid biosynthesis</keyword>
<dbReference type="InterPro" id="IPR016064">
    <property type="entry name" value="NAD/diacylglycerol_kinase_sf"/>
</dbReference>
<evidence type="ECO:0000256" key="7">
    <source>
        <dbReference type="ARBA" id="ARBA00023209"/>
    </source>
</evidence>
<evidence type="ECO:0000256" key="6">
    <source>
        <dbReference type="ARBA" id="ARBA00022840"/>
    </source>
</evidence>
<reference evidence="11" key="1">
    <citation type="submission" date="2023-07" db="EMBL/GenBank/DDBJ databases">
        <title>FDA dAtabase for Regulatory Grade micrObial Sequences (FDA-ARGOS): Supporting development and validation of Infectious Disease Dx tests.</title>
        <authorList>
            <person name="Sproer C."/>
            <person name="Gronow S."/>
            <person name="Severitt S."/>
            <person name="Schroder I."/>
            <person name="Tallon L."/>
            <person name="Sadzewicz L."/>
            <person name="Zhao X."/>
            <person name="Boylan J."/>
            <person name="Ott S."/>
            <person name="Bowen H."/>
            <person name="Vavikolanu K."/>
            <person name="Hazen T."/>
            <person name="Aluvathingal J."/>
            <person name="Nadendla S."/>
            <person name="Lowell S."/>
            <person name="Myers T."/>
            <person name="Yan Y."/>
        </authorList>
    </citation>
    <scope>NUCLEOTIDE SEQUENCE [LARGE SCALE GENOMIC DNA]</scope>
    <source>
        <strain evidence="11">FDAARGOS_1538</strain>
    </source>
</reference>
<keyword evidence="3" id="KW-0808">Transferase</keyword>
<keyword evidence="5 10" id="KW-0418">Kinase</keyword>
<dbReference type="GO" id="GO:0016301">
    <property type="term" value="F:kinase activity"/>
    <property type="evidence" value="ECO:0007669"/>
    <property type="project" value="UniProtKB-KW"/>
</dbReference>
<dbReference type="Gene3D" id="2.60.200.40">
    <property type="match status" value="1"/>
</dbReference>
<evidence type="ECO:0000313" key="10">
    <source>
        <dbReference type="EMBL" id="MCA2095667.1"/>
    </source>
</evidence>
<dbReference type="PROSITE" id="PS50146">
    <property type="entry name" value="DAGK"/>
    <property type="match status" value="1"/>
</dbReference>
<dbReference type="EMBL" id="JAIWIY010000001">
    <property type="protein sequence ID" value="MCA2095667.1"/>
    <property type="molecule type" value="Genomic_DNA"/>
</dbReference>
<keyword evidence="7" id="KW-0444">Lipid biosynthesis</keyword>
<dbReference type="SMART" id="SM00046">
    <property type="entry name" value="DAGKc"/>
    <property type="match status" value="1"/>
</dbReference>
<keyword evidence="11" id="KW-1185">Reference proteome</keyword>
<accession>A0ABS7YZ80</accession>
<keyword evidence="7" id="KW-0443">Lipid metabolism</keyword>
<evidence type="ECO:0000256" key="4">
    <source>
        <dbReference type="ARBA" id="ARBA00022741"/>
    </source>
</evidence>
<dbReference type="InterPro" id="IPR005218">
    <property type="entry name" value="Diacylglycerol/lipid_kinase"/>
</dbReference>
<dbReference type="PANTHER" id="PTHR12358">
    <property type="entry name" value="SPHINGOSINE KINASE"/>
    <property type="match status" value="1"/>
</dbReference>
<name>A0ABS7YZ80_9FIRM</name>
<evidence type="ECO:0000256" key="1">
    <source>
        <dbReference type="ARBA" id="ARBA00001946"/>
    </source>
</evidence>
<protein>
    <submittedName>
        <fullName evidence="10">Diacylglycerol kinase family lipid kinase</fullName>
    </submittedName>
</protein>
<dbReference type="RefSeq" id="WP_209774130.1">
    <property type="nucleotide sequence ID" value="NZ_JAGGLO010000005.1"/>
</dbReference>
<keyword evidence="6" id="KW-0067">ATP-binding</keyword>
<dbReference type="NCBIfam" id="TIGR00147">
    <property type="entry name" value="YegS/Rv2252/BmrU family lipid kinase"/>
    <property type="match status" value="1"/>
</dbReference>
<keyword evidence="8" id="KW-1208">Phospholipid metabolism</keyword>
<dbReference type="Pfam" id="PF19279">
    <property type="entry name" value="YegS_C"/>
    <property type="match status" value="1"/>
</dbReference>
<gene>
    <name evidence="10" type="ORF">LDJ82_01825</name>
</gene>
<dbReference type="Gene3D" id="3.40.50.10330">
    <property type="entry name" value="Probable inorganic polyphosphate/atp-NAD kinase, domain 1"/>
    <property type="match status" value="1"/>
</dbReference>
<comment type="caution">
    <text evidence="10">The sequence shown here is derived from an EMBL/GenBank/DDBJ whole genome shotgun (WGS) entry which is preliminary data.</text>
</comment>
<comment type="cofactor">
    <cofactor evidence="1">
        <name>Mg(2+)</name>
        <dbReference type="ChEBI" id="CHEBI:18420"/>
    </cofactor>
</comment>
<sequence>MRKILFIINSKAGKTEFDIKKEDIEETFRKAGRLSEIEVVNTRYKNHTKYLIDAFDTLKYDEKIVIICGGDGSLNELVNVAYGKDMTLGLIPTGTGNDFAKNFDYGSFTLNSLLNFKTKKIDLIKVNDFYSINVTSLGFDTQVLKRAYGYLDKNPKLGKKAYGLAVLKSLNKINCENLELKLELVDGSNFEIKGDYLISALCNGGFYGSGFNPAPEAKVDDGVLNLLLADKIPFIRFVPLIKKYKEGRHKESKYINEILVKSGTIRSKNKFIANADGEIFETEEIKFQVLPKALNWVIFE</sequence>
<dbReference type="InterPro" id="IPR001206">
    <property type="entry name" value="Diacylglycerol_kinase_cat_dom"/>
</dbReference>
<proteinExistence type="inferred from homology"/>
<dbReference type="InterPro" id="IPR017438">
    <property type="entry name" value="ATP-NAD_kinase_N"/>
</dbReference>
<organism evidence="10 11">
    <name type="scientific">Anaerococcus degeneri</name>
    <dbReference type="NCBI Taxonomy" id="361500"/>
    <lineage>
        <taxon>Bacteria</taxon>
        <taxon>Bacillati</taxon>
        <taxon>Bacillota</taxon>
        <taxon>Tissierellia</taxon>
        <taxon>Tissierellales</taxon>
        <taxon>Peptoniphilaceae</taxon>
        <taxon>Anaerococcus</taxon>
    </lineage>
</organism>